<dbReference type="CDD" id="cd01556">
    <property type="entry name" value="EPSP_synthase"/>
    <property type="match status" value="1"/>
</dbReference>
<dbReference type="PROSITE" id="PS00104">
    <property type="entry name" value="EPSP_SYNTHASE_1"/>
    <property type="match status" value="1"/>
</dbReference>
<feature type="binding site" evidence="7">
    <location>
        <position position="183"/>
    </location>
    <ligand>
        <name>3-phosphoshikimate</name>
        <dbReference type="ChEBI" id="CHEBI:145989"/>
    </ligand>
</feature>
<accession>A0ABP2CRH8</accession>
<evidence type="ECO:0000256" key="6">
    <source>
        <dbReference type="ARBA" id="ARBA00044633"/>
    </source>
</evidence>
<proteinExistence type="inferred from homology"/>
<evidence type="ECO:0000259" key="8">
    <source>
        <dbReference type="Pfam" id="PF00275"/>
    </source>
</evidence>
<dbReference type="SUPFAM" id="SSF55205">
    <property type="entry name" value="EPT/RTPC-like"/>
    <property type="match status" value="1"/>
</dbReference>
<dbReference type="PROSITE" id="PS00885">
    <property type="entry name" value="EPSP_SYNTHASE_2"/>
    <property type="match status" value="1"/>
</dbReference>
<comment type="function">
    <text evidence="7">Catalyzes the transfer of the enolpyruvyl moiety of phosphoenolpyruvate (PEP) to the 5-hydroxyl of shikimate-3-phosphate (S3P) to produce enolpyruvyl shikimate-3-phosphate and inorganic phosphate.</text>
</comment>
<evidence type="ECO:0000256" key="5">
    <source>
        <dbReference type="ARBA" id="ARBA00023141"/>
    </source>
</evidence>
<evidence type="ECO:0000256" key="4">
    <source>
        <dbReference type="ARBA" id="ARBA00022679"/>
    </source>
</evidence>
<feature type="active site" description="Proton acceptor" evidence="7">
    <location>
        <position position="328"/>
    </location>
</feature>
<comment type="similarity">
    <text evidence="2 7">Belongs to the EPSP synthase family.</text>
</comment>
<dbReference type="PANTHER" id="PTHR21090:SF5">
    <property type="entry name" value="PENTAFUNCTIONAL AROM POLYPEPTIDE"/>
    <property type="match status" value="1"/>
</dbReference>
<protein>
    <recommendedName>
        <fullName evidence="7">3-phosphoshikimate 1-carboxyvinyltransferase</fullName>
        <ecNumber evidence="7">2.5.1.19</ecNumber>
    </recommendedName>
    <alternativeName>
        <fullName evidence="7">5-enolpyruvylshikimate-3-phosphate synthase</fullName>
        <shortName evidence="7">EPSP synthase</shortName>
        <shortName evidence="7">EPSPS</shortName>
    </alternativeName>
</protein>
<comment type="subcellular location">
    <subcellularLocation>
        <location evidence="7">Cytoplasm</location>
    </subcellularLocation>
</comment>
<keyword evidence="5 7" id="KW-0057">Aromatic amino acid biosynthesis</keyword>
<gene>
    <name evidence="7" type="primary">aroA</name>
    <name evidence="9" type="ORF">OS145_00295</name>
</gene>
<comment type="catalytic activity">
    <reaction evidence="6">
        <text>3-phosphoshikimate + phosphoenolpyruvate = 5-O-(1-carboxyvinyl)-3-phosphoshikimate + phosphate</text>
        <dbReference type="Rhea" id="RHEA:21256"/>
        <dbReference type="ChEBI" id="CHEBI:43474"/>
        <dbReference type="ChEBI" id="CHEBI:57701"/>
        <dbReference type="ChEBI" id="CHEBI:58702"/>
        <dbReference type="ChEBI" id="CHEBI:145989"/>
        <dbReference type="EC" id="2.5.1.19"/>
    </reaction>
    <physiologicalReaction direction="left-to-right" evidence="6">
        <dbReference type="Rhea" id="RHEA:21257"/>
    </physiologicalReaction>
</comment>
<dbReference type="PANTHER" id="PTHR21090">
    <property type="entry name" value="AROM/DEHYDROQUINATE SYNTHASE"/>
    <property type="match status" value="1"/>
</dbReference>
<comment type="pathway">
    <text evidence="1 7">Metabolic intermediate biosynthesis; chorismate biosynthesis; chorismate from D-erythrose 4-phosphate and phosphoenolpyruvate: step 6/7.</text>
</comment>
<feature type="binding site" evidence="7">
    <location>
        <position position="107"/>
    </location>
    <ligand>
        <name>phosphoenolpyruvate</name>
        <dbReference type="ChEBI" id="CHEBI:58702"/>
    </ligand>
</feature>
<sequence length="441" mass="47384">MLNKGITLLNLPDPLHLAPRSACSGTVTLPGSKSISNRALLMAALCGQPVTLKNVLESDDTARMIDALTTLGVSVKRSDLDPSEYQVEGCGGRWQPAHNELYLGNAGTAVRPLVAVLAASLSNTQVMRLDGNARMRERPIAALIDSLTAAGANIQCHAEPGFLPLTIESGFKGGEVTIDGSASSQYISALLMALPLLADDSELLLVNEVISVPYIELTLSMLRDFGIQIDKHSDRHYKIPGRQSYRSPGSYFVEGDASGASYWIGAAAISGGPITIYGVGKNSIQGDVHFAELAQQMGANVEMLDNAIRVSRSTELKAIDVDCNNLPDAAMTLAPMALFAQGTTVIRNVASWRVKETDRLAAMAAELRKVGAQVEEGEDYLSVMAPAHWQHALLDTYDDHRMAMCSALIAFSPVGVSINDPQCCSKTYPQFFDEFSRLCHD</sequence>
<name>A0ABP2CRH8_9GAMM</name>
<feature type="binding site" evidence="7">
    <location>
        <position position="33"/>
    </location>
    <ligand>
        <name>3-phosphoshikimate</name>
        <dbReference type="ChEBI" id="CHEBI:145989"/>
    </ligand>
</feature>
<feature type="binding site" evidence="7">
    <location>
        <position position="426"/>
    </location>
    <ligand>
        <name>phosphoenolpyruvate</name>
        <dbReference type="ChEBI" id="CHEBI:58702"/>
    </ligand>
</feature>
<dbReference type="InterPro" id="IPR006264">
    <property type="entry name" value="EPSP_synthase"/>
</dbReference>
<evidence type="ECO:0000256" key="7">
    <source>
        <dbReference type="HAMAP-Rule" id="MF_00210"/>
    </source>
</evidence>
<dbReference type="EC" id="2.5.1.19" evidence="7"/>
<dbReference type="Gene3D" id="3.65.10.10">
    <property type="entry name" value="Enolpyruvate transferase domain"/>
    <property type="match status" value="2"/>
</dbReference>
<dbReference type="EMBL" id="AAMX01000005">
    <property type="protein sequence ID" value="EAQ32395.1"/>
    <property type="molecule type" value="Genomic_DNA"/>
</dbReference>
<dbReference type="InterPro" id="IPR013792">
    <property type="entry name" value="RNA3'P_cycl/enolpyr_Trfase_a/b"/>
</dbReference>
<dbReference type="Pfam" id="PF00275">
    <property type="entry name" value="EPSP_synthase"/>
    <property type="match status" value="1"/>
</dbReference>
<feature type="domain" description="Enolpyruvate transferase" evidence="8">
    <location>
        <begin position="19"/>
        <end position="434"/>
    </location>
</feature>
<evidence type="ECO:0000256" key="2">
    <source>
        <dbReference type="ARBA" id="ARBA00009948"/>
    </source>
</evidence>
<evidence type="ECO:0000256" key="1">
    <source>
        <dbReference type="ARBA" id="ARBA00004811"/>
    </source>
</evidence>
<feature type="binding site" evidence="7">
    <location>
        <position position="184"/>
    </location>
    <ligand>
        <name>3-phosphoshikimate</name>
        <dbReference type="ChEBI" id="CHEBI:145989"/>
    </ligand>
</feature>
<evidence type="ECO:0000313" key="9">
    <source>
        <dbReference type="EMBL" id="EAQ32395.1"/>
    </source>
</evidence>
<organism evidence="9 10">
    <name type="scientific">Idiomarina baltica OS145</name>
    <dbReference type="NCBI Taxonomy" id="314276"/>
    <lineage>
        <taxon>Bacteria</taxon>
        <taxon>Pseudomonadati</taxon>
        <taxon>Pseudomonadota</taxon>
        <taxon>Gammaproteobacteria</taxon>
        <taxon>Alteromonadales</taxon>
        <taxon>Idiomarinaceae</taxon>
        <taxon>Idiomarina</taxon>
    </lineage>
</organism>
<dbReference type="HAMAP" id="MF_00210">
    <property type="entry name" value="EPSP_synth"/>
    <property type="match status" value="1"/>
</dbReference>
<feature type="binding site" evidence="7">
    <location>
        <position position="34"/>
    </location>
    <ligand>
        <name>3-phosphoshikimate</name>
        <dbReference type="ChEBI" id="CHEBI:145989"/>
    </ligand>
</feature>
<evidence type="ECO:0000256" key="3">
    <source>
        <dbReference type="ARBA" id="ARBA00022605"/>
    </source>
</evidence>
<feature type="binding site" evidence="7">
    <location>
        <position position="328"/>
    </location>
    <ligand>
        <name>3-phosphoshikimate</name>
        <dbReference type="ChEBI" id="CHEBI:145989"/>
    </ligand>
</feature>
<evidence type="ECO:0000313" key="10">
    <source>
        <dbReference type="Proteomes" id="UP000016543"/>
    </source>
</evidence>
<dbReference type="InterPro" id="IPR036968">
    <property type="entry name" value="Enolpyruvate_Tfrase_sf"/>
</dbReference>
<keyword evidence="10" id="KW-1185">Reference proteome</keyword>
<comment type="caution">
    <text evidence="7">Lacks conserved residue(s) required for the propagation of feature annotation.</text>
</comment>
<feature type="binding site" evidence="7">
    <location>
        <position position="355"/>
    </location>
    <ligand>
        <name>3-phosphoshikimate</name>
        <dbReference type="ChEBI" id="CHEBI:145989"/>
    </ligand>
</feature>
<keyword evidence="7" id="KW-0963">Cytoplasm</keyword>
<reference evidence="9 10" key="1">
    <citation type="submission" date="2006-01" db="EMBL/GenBank/DDBJ databases">
        <authorList>
            <person name="Brettar I."/>
            <person name="Hofle M."/>
            <person name="Ferriera S."/>
            <person name="Johnson J."/>
            <person name="Kravitz S."/>
            <person name="Halpern A."/>
            <person name="Remington K."/>
            <person name="Beeson K."/>
            <person name="Tran B."/>
            <person name="Rogers Y.-H."/>
            <person name="Friedman R."/>
            <person name="Venter J.C."/>
        </authorList>
    </citation>
    <scope>NUCLEOTIDE SEQUENCE [LARGE SCALE GENOMIC DNA]</scope>
    <source>
        <strain evidence="9 10">OS145</strain>
    </source>
</reference>
<feature type="binding site" evidence="7">
    <location>
        <position position="211"/>
    </location>
    <ligand>
        <name>3-phosphoshikimate</name>
        <dbReference type="ChEBI" id="CHEBI:145989"/>
    </ligand>
</feature>
<feature type="binding site" evidence="7">
    <location>
        <position position="185"/>
    </location>
    <ligand>
        <name>phosphoenolpyruvate</name>
        <dbReference type="ChEBI" id="CHEBI:58702"/>
    </ligand>
</feature>
<feature type="binding site" evidence="7">
    <location>
        <position position="401"/>
    </location>
    <ligand>
        <name>phosphoenolpyruvate</name>
        <dbReference type="ChEBI" id="CHEBI:58702"/>
    </ligand>
</feature>
<feature type="binding site" evidence="7">
    <location>
        <position position="138"/>
    </location>
    <ligand>
        <name>phosphoenolpyruvate</name>
        <dbReference type="ChEBI" id="CHEBI:58702"/>
    </ligand>
</feature>
<dbReference type="PIRSF" id="PIRSF000505">
    <property type="entry name" value="EPSPS"/>
    <property type="match status" value="1"/>
</dbReference>
<feature type="binding site" evidence="7">
    <location>
        <position position="33"/>
    </location>
    <ligand>
        <name>phosphoenolpyruvate</name>
        <dbReference type="ChEBI" id="CHEBI:58702"/>
    </ligand>
</feature>
<keyword evidence="4 7" id="KW-0808">Transferase</keyword>
<comment type="caution">
    <text evidence="9">The sequence shown here is derived from an EMBL/GenBank/DDBJ whole genome shotgun (WGS) entry which is preliminary data.</text>
</comment>
<dbReference type="NCBIfam" id="TIGR01356">
    <property type="entry name" value="aroA"/>
    <property type="match status" value="1"/>
</dbReference>
<dbReference type="InterPro" id="IPR001986">
    <property type="entry name" value="Enolpyruvate_Tfrase_dom"/>
</dbReference>
<keyword evidence="3 7" id="KW-0028">Amino-acid biosynthesis</keyword>
<feature type="binding site" evidence="7">
    <location>
        <position position="38"/>
    </location>
    <ligand>
        <name>3-phosphoshikimate</name>
        <dbReference type="ChEBI" id="CHEBI:145989"/>
    </ligand>
</feature>
<dbReference type="Proteomes" id="UP000016543">
    <property type="component" value="Unassembled WGS sequence"/>
</dbReference>
<dbReference type="RefSeq" id="WP_006955334.1">
    <property type="nucleotide sequence ID" value="NZ_CH672405.1"/>
</dbReference>
<dbReference type="InterPro" id="IPR023193">
    <property type="entry name" value="EPSP_synthase_CS"/>
</dbReference>
<feature type="binding site" evidence="7">
    <location>
        <position position="185"/>
    </location>
    <ligand>
        <name>3-phosphoshikimate</name>
        <dbReference type="ChEBI" id="CHEBI:145989"/>
    </ligand>
</feature>
<comment type="subunit">
    <text evidence="7">Monomer.</text>
</comment>
<feature type="binding site" evidence="7">
    <location>
        <position position="359"/>
    </location>
    <ligand>
        <name>phosphoenolpyruvate</name>
        <dbReference type="ChEBI" id="CHEBI:58702"/>
    </ligand>
</feature>